<dbReference type="Pfam" id="PF13098">
    <property type="entry name" value="Thioredoxin_2"/>
    <property type="match status" value="1"/>
</dbReference>
<name>A0AAX2AF95_9BACT</name>
<dbReference type="AlphaFoldDB" id="A0AAX2AF95"/>
<dbReference type="InterPro" id="IPR012336">
    <property type="entry name" value="Thioredoxin-like_fold"/>
</dbReference>
<organism evidence="3 4">
    <name type="scientific">Malaciobacter mytili LMG 24559</name>
    <dbReference type="NCBI Taxonomy" id="1032238"/>
    <lineage>
        <taxon>Bacteria</taxon>
        <taxon>Pseudomonadati</taxon>
        <taxon>Campylobacterota</taxon>
        <taxon>Epsilonproteobacteria</taxon>
        <taxon>Campylobacterales</taxon>
        <taxon>Arcobacteraceae</taxon>
        <taxon>Malaciobacter</taxon>
    </lineage>
</organism>
<evidence type="ECO:0000313" key="3">
    <source>
        <dbReference type="EMBL" id="RXK14871.1"/>
    </source>
</evidence>
<protein>
    <submittedName>
        <fullName evidence="3">Thiol:disulfide interchange protein</fullName>
    </submittedName>
</protein>
<keyword evidence="4" id="KW-1185">Reference proteome</keyword>
<dbReference type="Proteomes" id="UP000290092">
    <property type="component" value="Unassembled WGS sequence"/>
</dbReference>
<feature type="chain" id="PRO_5043342938" evidence="1">
    <location>
        <begin position="21"/>
        <end position="244"/>
    </location>
</feature>
<dbReference type="PANTHER" id="PTHR35272:SF3">
    <property type="entry name" value="THIOL:DISULFIDE INTERCHANGE PROTEIN DSBC"/>
    <property type="match status" value="1"/>
</dbReference>
<evidence type="ECO:0000313" key="4">
    <source>
        <dbReference type="Proteomes" id="UP000290092"/>
    </source>
</evidence>
<evidence type="ECO:0000259" key="2">
    <source>
        <dbReference type="Pfam" id="PF13098"/>
    </source>
</evidence>
<evidence type="ECO:0000256" key="1">
    <source>
        <dbReference type="SAM" id="SignalP"/>
    </source>
</evidence>
<keyword evidence="1" id="KW-0732">Signal</keyword>
<gene>
    <name evidence="3" type="ORF">CP985_11555</name>
</gene>
<dbReference type="RefSeq" id="WP_114841772.1">
    <property type="nucleotide sequence ID" value="NZ_CP031219.1"/>
</dbReference>
<accession>A0AAX2AF95</accession>
<dbReference type="PANTHER" id="PTHR35272">
    <property type="entry name" value="THIOL:DISULFIDE INTERCHANGE PROTEIN DSBC-RELATED"/>
    <property type="match status" value="1"/>
</dbReference>
<dbReference type="InterPro" id="IPR051470">
    <property type="entry name" value="Thiol:disulfide_interchange"/>
</dbReference>
<proteinExistence type="predicted"/>
<feature type="domain" description="Thioredoxin-like fold" evidence="2">
    <location>
        <begin position="112"/>
        <end position="228"/>
    </location>
</feature>
<sequence length="244" mass="27810">MLNIIKKSFLVFLFIGSLFAQEAKEVSKEELSTISKLELIQKANIQVKKAFDYGSIYILATVIQGTPQELFLTKDKKVLLAGNAMNANTGEPFTIPADLSKVVGKEALIYGSGKDEYILFTDPECPYCKQFESYFPQIEKNVKIRVFFYPLSFHENAKDLSLYYMSKKTNEEKINAMLNVTATSKEFIQRKIDEKTLANLEQSLEEQMVIAEELNVRGTPTLYNIKGKKVSWVELLYKNGIKVK</sequence>
<reference evidence="3 4" key="1">
    <citation type="submission" date="2017-09" db="EMBL/GenBank/DDBJ databases">
        <title>Genomics of the genus Arcobacter.</title>
        <authorList>
            <person name="Perez-Cataluna A."/>
            <person name="Figueras M.J."/>
            <person name="Salas-Masso N."/>
        </authorList>
    </citation>
    <scope>NUCLEOTIDE SEQUENCE [LARGE SCALE GENOMIC DNA]</scope>
    <source>
        <strain evidence="3 4">CECT 7386</strain>
    </source>
</reference>
<dbReference type="InterPro" id="IPR036249">
    <property type="entry name" value="Thioredoxin-like_sf"/>
</dbReference>
<dbReference type="EMBL" id="NXID01000049">
    <property type="protein sequence ID" value="RXK14871.1"/>
    <property type="molecule type" value="Genomic_DNA"/>
</dbReference>
<dbReference type="KEGG" id="amyt:AMYT_1332"/>
<dbReference type="SUPFAM" id="SSF52833">
    <property type="entry name" value="Thioredoxin-like"/>
    <property type="match status" value="1"/>
</dbReference>
<feature type="signal peptide" evidence="1">
    <location>
        <begin position="1"/>
        <end position="20"/>
    </location>
</feature>
<comment type="caution">
    <text evidence="3">The sequence shown here is derived from an EMBL/GenBank/DDBJ whole genome shotgun (WGS) entry which is preliminary data.</text>
</comment>
<dbReference type="Gene3D" id="3.40.30.10">
    <property type="entry name" value="Glutaredoxin"/>
    <property type="match status" value="1"/>
</dbReference>